<evidence type="ECO:0000256" key="1">
    <source>
        <dbReference type="SAM" id="MobiDB-lite"/>
    </source>
</evidence>
<comment type="caution">
    <text evidence="2">The sequence shown here is derived from an EMBL/GenBank/DDBJ whole genome shotgun (WGS) entry which is preliminary data.</text>
</comment>
<dbReference type="AlphaFoldDB" id="A0A4U1MJL8"/>
<protein>
    <submittedName>
        <fullName evidence="2">Uncharacterized protein</fullName>
    </submittedName>
</protein>
<evidence type="ECO:0000313" key="2">
    <source>
        <dbReference type="EMBL" id="TKD70600.1"/>
    </source>
</evidence>
<reference evidence="2 3" key="1">
    <citation type="submission" date="2019-04" db="EMBL/GenBank/DDBJ databases">
        <title>Genome sequence of Bacillus hwajinpoensis strain Y2.</title>
        <authorList>
            <person name="Fair J.L."/>
            <person name="Maclea K.S."/>
        </authorList>
    </citation>
    <scope>NUCLEOTIDE SEQUENCE [LARGE SCALE GENOMIC DNA]</scope>
    <source>
        <strain evidence="2 3">Y2</strain>
    </source>
</reference>
<feature type="compositionally biased region" description="Polar residues" evidence="1">
    <location>
        <begin position="1"/>
        <end position="13"/>
    </location>
</feature>
<sequence length="64" mass="6964">MLDSCGTSGTGETPQARLKRAEEAHRPHQGKRAPGAEITTADMTTMFLKTAISIDLFKNRSIDC</sequence>
<proteinExistence type="predicted"/>
<dbReference type="OrthoDB" id="2943090at2"/>
<gene>
    <name evidence="2" type="ORF">FBF83_08200</name>
</gene>
<feature type="region of interest" description="Disordered" evidence="1">
    <location>
        <begin position="1"/>
        <end position="37"/>
    </location>
</feature>
<accession>A0A4U1MJL8</accession>
<evidence type="ECO:0000313" key="3">
    <source>
        <dbReference type="Proteomes" id="UP000310541"/>
    </source>
</evidence>
<dbReference type="EMBL" id="SWFM01000002">
    <property type="protein sequence ID" value="TKD70600.1"/>
    <property type="molecule type" value="Genomic_DNA"/>
</dbReference>
<name>A0A4U1MJL8_9BACL</name>
<dbReference type="Proteomes" id="UP000310541">
    <property type="component" value="Unassembled WGS sequence"/>
</dbReference>
<organism evidence="2 3">
    <name type="scientific">Guptibacillus hwajinpoensis</name>
    <dbReference type="NCBI Taxonomy" id="208199"/>
    <lineage>
        <taxon>Bacteria</taxon>
        <taxon>Bacillati</taxon>
        <taxon>Bacillota</taxon>
        <taxon>Bacilli</taxon>
        <taxon>Bacillales</taxon>
        <taxon>Guptibacillaceae</taxon>
        <taxon>Guptibacillus</taxon>
    </lineage>
</organism>